<gene>
    <name evidence="1" type="ORF">BGZ70_000383</name>
</gene>
<proteinExistence type="predicted"/>
<accession>A0A9P6IYK4</accession>
<sequence>CAAMTGAMIQTLLCSCSALERFEKMMEQDARLRDDARSEPYLSEGDLCPTIELSKPKASFCVTGDIQTPSTRIPTFPGDHDDKEEEKTKKKVQHFAWACLGLQVLSIRMAGTQKEVIPKVLGDQLCRLADLRHVRIGSSGLNEEMIWDTGADSSIREIFRRLASMKRITSIELKGYRRHLSEVTAAELAIETLVS</sequence>
<evidence type="ECO:0000313" key="2">
    <source>
        <dbReference type="Proteomes" id="UP000738359"/>
    </source>
</evidence>
<reference evidence="1" key="1">
    <citation type="journal article" date="2020" name="Fungal Divers.">
        <title>Resolving the Mortierellaceae phylogeny through synthesis of multi-gene phylogenetics and phylogenomics.</title>
        <authorList>
            <person name="Vandepol N."/>
            <person name="Liber J."/>
            <person name="Desiro A."/>
            <person name="Na H."/>
            <person name="Kennedy M."/>
            <person name="Barry K."/>
            <person name="Grigoriev I.V."/>
            <person name="Miller A.N."/>
            <person name="O'Donnell K."/>
            <person name="Stajich J.E."/>
            <person name="Bonito G."/>
        </authorList>
    </citation>
    <scope>NUCLEOTIDE SEQUENCE</scope>
    <source>
        <strain evidence="1">CK1249</strain>
    </source>
</reference>
<feature type="non-terminal residue" evidence="1">
    <location>
        <position position="1"/>
    </location>
</feature>
<organism evidence="1 2">
    <name type="scientific">Mortierella alpina</name>
    <name type="common">Oleaginous fungus</name>
    <name type="synonym">Mortierella renispora</name>
    <dbReference type="NCBI Taxonomy" id="64518"/>
    <lineage>
        <taxon>Eukaryota</taxon>
        <taxon>Fungi</taxon>
        <taxon>Fungi incertae sedis</taxon>
        <taxon>Mucoromycota</taxon>
        <taxon>Mortierellomycotina</taxon>
        <taxon>Mortierellomycetes</taxon>
        <taxon>Mortierellales</taxon>
        <taxon>Mortierellaceae</taxon>
        <taxon>Mortierella</taxon>
    </lineage>
</organism>
<evidence type="ECO:0000313" key="1">
    <source>
        <dbReference type="EMBL" id="KAF9953058.1"/>
    </source>
</evidence>
<name>A0A9P6IYK4_MORAP</name>
<dbReference type="EMBL" id="JAAAHY010001070">
    <property type="protein sequence ID" value="KAF9953058.1"/>
    <property type="molecule type" value="Genomic_DNA"/>
</dbReference>
<keyword evidence="2" id="KW-1185">Reference proteome</keyword>
<protein>
    <submittedName>
        <fullName evidence="1">Uncharacterized protein</fullName>
    </submittedName>
</protein>
<comment type="caution">
    <text evidence="1">The sequence shown here is derived from an EMBL/GenBank/DDBJ whole genome shotgun (WGS) entry which is preliminary data.</text>
</comment>
<dbReference type="Proteomes" id="UP000738359">
    <property type="component" value="Unassembled WGS sequence"/>
</dbReference>
<dbReference type="AlphaFoldDB" id="A0A9P6IYK4"/>
<dbReference type="OrthoDB" id="550575at2759"/>